<dbReference type="GO" id="GO:0034440">
    <property type="term" value="P:lipid oxidation"/>
    <property type="evidence" value="ECO:0007669"/>
    <property type="project" value="InterPro"/>
</dbReference>
<evidence type="ECO:0000256" key="11">
    <source>
        <dbReference type="PIRSR" id="PIRSR601885-2"/>
    </source>
</evidence>
<evidence type="ECO:0000313" key="18">
    <source>
        <dbReference type="Proteomes" id="UP001295444"/>
    </source>
</evidence>
<sequence>MPEKNGTVLSHEQYIVQIYHKAHALTGEPGHRRTKHQGAKDRPNRRRVGEYKVTSNEDIGEILSVRLYKEYYLVTDEWFCKYVDVTSPSGHTYHFPCYQWLSGPRILEIPEGRGKLLLGTVNPVIQQQRRTELDDKRNTHRWRFYSEGVPFCIHVDNIKDLLLNDQYSSTKITSFLATSATTVIATKLKGYDSSTASWRNLNEMERVFYFITTKNSERVSQVWKGDTFFGYQFLNGVNPIQIQQCSSIPDNFPVTDHMVAGSLGTSTNFQTELQKGNVFLADYKILQGLPINTINGQKQYLAAPLCLLWRSPQDYIIPIAIQLGQTPGKDSPIFLPSDPEWDWTLAKMWVRNADFQYHEAVSHLLYTHLFAEVFSIATTRQLPMGHPVYKLIIPHFRYTLAINTLARQTLINPGGTFDQITTIGQKGLDVLLRRAMEELTYDSLCHPEDIKNRGVESIPNYFYRDDGMKIWLAIERLVSDVVHYYYKDDDSISKDPELQAWVGEIFTKGFLDNQSSGIPSSLENKPDLIKYLTMVIFSCSAKHAAVNSGQFDFCSWMPNCPSSMRKPPPTIKGTATLDSILQILPQVNTTTRTMTVVWVLSNEPQDRRPLGNYPDEHFTEEAPKKYIQEFQTKLSELSSQIKERNKSKNLTYLYLDPERIENSVSI</sequence>
<evidence type="ECO:0000313" key="17">
    <source>
        <dbReference type="EMBL" id="CAH2226065.1"/>
    </source>
</evidence>
<dbReference type="GO" id="GO:0005737">
    <property type="term" value="C:cytoplasm"/>
    <property type="evidence" value="ECO:0007669"/>
    <property type="project" value="UniProtKB-SubCell"/>
</dbReference>
<dbReference type="PROSITE" id="PS51393">
    <property type="entry name" value="LIPOXYGENASE_3"/>
    <property type="match status" value="1"/>
</dbReference>
<feature type="binding site" evidence="11">
    <location>
        <position position="76"/>
    </location>
    <ligand>
        <name>Ca(2+)</name>
        <dbReference type="ChEBI" id="CHEBI:29108"/>
        <label>1</label>
    </ligand>
</feature>
<feature type="binding site" evidence="10">
    <location>
        <position position="543"/>
    </location>
    <ligand>
        <name>Fe cation</name>
        <dbReference type="ChEBI" id="CHEBI:24875"/>
        <note>catalytic</note>
    </ligand>
</feature>
<protein>
    <submittedName>
        <fullName evidence="17">Hydroperoxide isomerase ALOXE3-like</fullName>
    </submittedName>
</protein>
<keyword evidence="5 10" id="KW-0479">Metal-binding</keyword>
<dbReference type="FunFam" id="1.20.245.10:FF:000001">
    <property type="entry name" value="Arachidonate 5-lipoxygenase a"/>
    <property type="match status" value="1"/>
</dbReference>
<feature type="binding site" evidence="10">
    <location>
        <position position="368"/>
    </location>
    <ligand>
        <name>Fe cation</name>
        <dbReference type="ChEBI" id="CHEBI:24875"/>
        <note>catalytic</note>
    </ligand>
</feature>
<accession>A0AAD1R8G6</accession>
<comment type="pathway">
    <text evidence="2">Lipid metabolism.</text>
</comment>
<evidence type="ECO:0000256" key="1">
    <source>
        <dbReference type="ARBA" id="ARBA00004496"/>
    </source>
</evidence>
<evidence type="ECO:0000256" key="13">
    <source>
        <dbReference type="PROSITE-ProRule" id="PRU00152"/>
    </source>
</evidence>
<evidence type="ECO:0000256" key="3">
    <source>
        <dbReference type="ARBA" id="ARBA00009419"/>
    </source>
</evidence>
<keyword evidence="6" id="KW-0223">Dioxygenase</keyword>
<dbReference type="PRINTS" id="PR00467">
    <property type="entry name" value="MAMLPOXGNASE"/>
</dbReference>
<dbReference type="InterPro" id="IPR036226">
    <property type="entry name" value="LipOase_C_sf"/>
</dbReference>
<keyword evidence="9" id="KW-0443">Lipid metabolism</keyword>
<feature type="binding site" evidence="10">
    <location>
        <position position="363"/>
    </location>
    <ligand>
        <name>Fe cation</name>
        <dbReference type="ChEBI" id="CHEBI:24875"/>
        <note>catalytic</note>
    </ligand>
</feature>
<keyword evidence="8 10" id="KW-0408">Iron</keyword>
<dbReference type="GO" id="GO:0016702">
    <property type="term" value="F:oxidoreductase activity, acting on single donors with incorporation of molecular oxygen, incorporation of two atoms of oxygen"/>
    <property type="evidence" value="ECO:0007669"/>
    <property type="project" value="InterPro"/>
</dbReference>
<comment type="similarity">
    <text evidence="3">Belongs to the lipoxygenase family.</text>
</comment>
<dbReference type="Gene3D" id="2.60.60.20">
    <property type="entry name" value="PLAT/LH2 domain"/>
    <property type="match status" value="1"/>
</dbReference>
<proteinExistence type="inferred from homology"/>
<dbReference type="InterPro" id="IPR000907">
    <property type="entry name" value="LipOase"/>
</dbReference>
<keyword evidence="18" id="KW-1185">Reference proteome</keyword>
<name>A0AAD1R8G6_PELCU</name>
<dbReference type="Pfam" id="PF01477">
    <property type="entry name" value="PLAT"/>
    <property type="match status" value="1"/>
</dbReference>
<evidence type="ECO:0000259" key="16">
    <source>
        <dbReference type="PROSITE" id="PS51393"/>
    </source>
</evidence>
<dbReference type="AlphaFoldDB" id="A0AAD1R8G6"/>
<dbReference type="GO" id="GO:0005506">
    <property type="term" value="F:iron ion binding"/>
    <property type="evidence" value="ECO:0007669"/>
    <property type="project" value="InterPro"/>
</dbReference>
<keyword evidence="17" id="KW-0413">Isomerase</keyword>
<keyword evidence="4" id="KW-0963">Cytoplasm</keyword>
<keyword evidence="11" id="KW-0106">Calcium</keyword>
<evidence type="ECO:0000259" key="15">
    <source>
        <dbReference type="PROSITE" id="PS50095"/>
    </source>
</evidence>
<evidence type="ECO:0000256" key="5">
    <source>
        <dbReference type="ARBA" id="ARBA00022723"/>
    </source>
</evidence>
<dbReference type="SUPFAM" id="SSF48484">
    <property type="entry name" value="Lipoxigenase"/>
    <property type="match status" value="1"/>
</dbReference>
<organism evidence="17 18">
    <name type="scientific">Pelobates cultripes</name>
    <name type="common">Western spadefoot toad</name>
    <dbReference type="NCBI Taxonomy" id="61616"/>
    <lineage>
        <taxon>Eukaryota</taxon>
        <taxon>Metazoa</taxon>
        <taxon>Chordata</taxon>
        <taxon>Craniata</taxon>
        <taxon>Vertebrata</taxon>
        <taxon>Euteleostomi</taxon>
        <taxon>Amphibia</taxon>
        <taxon>Batrachia</taxon>
        <taxon>Anura</taxon>
        <taxon>Pelobatoidea</taxon>
        <taxon>Pelobatidae</taxon>
        <taxon>Pelobates</taxon>
    </lineage>
</organism>
<evidence type="ECO:0000256" key="7">
    <source>
        <dbReference type="ARBA" id="ARBA00023002"/>
    </source>
</evidence>
<dbReference type="Proteomes" id="UP001295444">
    <property type="component" value="Chromosome 01"/>
</dbReference>
<evidence type="ECO:0000256" key="14">
    <source>
        <dbReference type="SAM" id="MobiDB-lite"/>
    </source>
</evidence>
<reference evidence="17" key="1">
    <citation type="submission" date="2022-03" db="EMBL/GenBank/DDBJ databases">
        <authorList>
            <person name="Alioto T."/>
            <person name="Alioto T."/>
            <person name="Gomez Garrido J."/>
        </authorList>
    </citation>
    <scope>NUCLEOTIDE SEQUENCE</scope>
</reference>
<evidence type="ECO:0000256" key="9">
    <source>
        <dbReference type="ARBA" id="ARBA00023098"/>
    </source>
</evidence>
<dbReference type="SMART" id="SM00308">
    <property type="entry name" value="LH2"/>
    <property type="match status" value="1"/>
</dbReference>
<feature type="domain" description="PLAT" evidence="15">
    <location>
        <begin position="1"/>
        <end position="115"/>
    </location>
</feature>
<dbReference type="Gene3D" id="1.20.245.10">
    <property type="entry name" value="Lipoxygenase-1, Domain 5"/>
    <property type="match status" value="1"/>
</dbReference>
<dbReference type="InterPro" id="IPR001885">
    <property type="entry name" value="LipOase_mml"/>
</dbReference>
<gene>
    <name evidence="17" type="ORF">PECUL_23A008318</name>
</gene>
<comment type="subcellular location">
    <subcellularLocation>
        <location evidence="1">Cytoplasm</location>
    </subcellularLocation>
</comment>
<dbReference type="GO" id="GO:0016853">
    <property type="term" value="F:isomerase activity"/>
    <property type="evidence" value="ECO:0007669"/>
    <property type="project" value="UniProtKB-KW"/>
</dbReference>
<dbReference type="Pfam" id="PF00305">
    <property type="entry name" value="Lipoxygenase"/>
    <property type="match status" value="1"/>
</dbReference>
<dbReference type="PRINTS" id="PR00087">
    <property type="entry name" value="LIPOXYGENASE"/>
</dbReference>
<keyword evidence="7" id="KW-0560">Oxidoreductase</keyword>
<dbReference type="SUPFAM" id="SSF49723">
    <property type="entry name" value="Lipase/lipooxygenase domain (PLAT/LH2 domain)"/>
    <property type="match status" value="1"/>
</dbReference>
<comment type="cofactor">
    <cofactor evidence="10">
        <name>Fe cation</name>
        <dbReference type="ChEBI" id="CHEBI:24875"/>
    </cofactor>
    <text evidence="10">Binds 1 Fe cation per subunit.</text>
</comment>
<evidence type="ECO:0000256" key="8">
    <source>
        <dbReference type="ARBA" id="ARBA00023004"/>
    </source>
</evidence>
<evidence type="ECO:0000256" key="4">
    <source>
        <dbReference type="ARBA" id="ARBA00022490"/>
    </source>
</evidence>
<dbReference type="PANTHER" id="PTHR11771">
    <property type="entry name" value="LIPOXYGENASE"/>
    <property type="match status" value="1"/>
</dbReference>
<comment type="caution">
    <text evidence="13">Lacks conserved residue(s) required for the propagation of feature annotation.</text>
</comment>
<dbReference type="InterPro" id="IPR001024">
    <property type="entry name" value="PLAT/LH2_dom"/>
</dbReference>
<feature type="site" description="Essential for stabilizing binding to COTL1" evidence="12">
    <location>
        <position position="100"/>
    </location>
</feature>
<evidence type="ECO:0000256" key="12">
    <source>
        <dbReference type="PIRSR" id="PIRSR601885-3"/>
    </source>
</evidence>
<dbReference type="PROSITE" id="PS50095">
    <property type="entry name" value="PLAT"/>
    <property type="match status" value="1"/>
</dbReference>
<dbReference type="Gene3D" id="3.10.450.60">
    <property type="match status" value="1"/>
</dbReference>
<evidence type="ECO:0000256" key="10">
    <source>
        <dbReference type="PIRSR" id="PIRSR601885-1"/>
    </source>
</evidence>
<dbReference type="EMBL" id="OW240912">
    <property type="protein sequence ID" value="CAH2226065.1"/>
    <property type="molecule type" value="Genomic_DNA"/>
</dbReference>
<evidence type="ECO:0000256" key="6">
    <source>
        <dbReference type="ARBA" id="ARBA00022964"/>
    </source>
</evidence>
<feature type="binding site" evidence="10">
    <location>
        <position position="666"/>
    </location>
    <ligand>
        <name>Fe cation</name>
        <dbReference type="ChEBI" id="CHEBI:24875"/>
        <note>catalytic</note>
    </ligand>
</feature>
<dbReference type="InterPro" id="IPR013819">
    <property type="entry name" value="LipOase_C"/>
</dbReference>
<feature type="region of interest" description="Disordered" evidence="14">
    <location>
        <begin position="26"/>
        <end position="46"/>
    </location>
</feature>
<evidence type="ECO:0000256" key="2">
    <source>
        <dbReference type="ARBA" id="ARBA00005189"/>
    </source>
</evidence>
<feature type="domain" description="Lipoxygenase" evidence="16">
    <location>
        <begin position="115"/>
        <end position="666"/>
    </location>
</feature>
<dbReference type="InterPro" id="IPR036392">
    <property type="entry name" value="PLAT/LH2_dom_sf"/>
</dbReference>